<evidence type="ECO:0000256" key="3">
    <source>
        <dbReference type="ARBA" id="ARBA00022679"/>
    </source>
</evidence>
<evidence type="ECO:0000256" key="6">
    <source>
        <dbReference type="ARBA" id="ARBA00048576"/>
    </source>
</evidence>
<dbReference type="PROSITE" id="PS51187">
    <property type="entry name" value="AUTOINDUCER_SYNTH_2"/>
    <property type="match status" value="1"/>
</dbReference>
<keyword evidence="3 8" id="KW-0808">Transferase</keyword>
<keyword evidence="4 8" id="KW-0949">S-adenosyl-L-methionine</keyword>
<keyword evidence="10" id="KW-1185">Reference proteome</keyword>
<comment type="similarity">
    <text evidence="7 8">Belongs to the autoinducer synthase family.</text>
</comment>
<dbReference type="EC" id="2.3.1.184" evidence="1 8"/>
<dbReference type="InterPro" id="IPR018311">
    <property type="entry name" value="Autoind_synth_CS"/>
</dbReference>
<dbReference type="PRINTS" id="PR01549">
    <property type="entry name" value="AUTOINDCRSYN"/>
</dbReference>
<dbReference type="Proteomes" id="UP000598032">
    <property type="component" value="Unassembled WGS sequence"/>
</dbReference>
<accession>A0ABM8NJE9</accession>
<dbReference type="PROSITE" id="PS00949">
    <property type="entry name" value="AUTOINDUCER_SYNTH_1"/>
    <property type="match status" value="1"/>
</dbReference>
<evidence type="ECO:0000256" key="7">
    <source>
        <dbReference type="PROSITE-ProRule" id="PRU00533"/>
    </source>
</evidence>
<evidence type="ECO:0000256" key="1">
    <source>
        <dbReference type="ARBA" id="ARBA00012340"/>
    </source>
</evidence>
<evidence type="ECO:0000313" key="10">
    <source>
        <dbReference type="Proteomes" id="UP000598032"/>
    </source>
</evidence>
<organism evidence="9 10">
    <name type="scientific">Paraburkholderia metrosideri</name>
    <dbReference type="NCBI Taxonomy" id="580937"/>
    <lineage>
        <taxon>Bacteria</taxon>
        <taxon>Pseudomonadati</taxon>
        <taxon>Pseudomonadota</taxon>
        <taxon>Betaproteobacteria</taxon>
        <taxon>Burkholderiales</taxon>
        <taxon>Burkholderiaceae</taxon>
        <taxon>Paraburkholderia</taxon>
    </lineage>
</organism>
<dbReference type="PANTHER" id="PTHR39322">
    <property type="entry name" value="ACYL-HOMOSERINE-LACTONE SYNTHASE"/>
    <property type="match status" value="1"/>
</dbReference>
<dbReference type="Pfam" id="PF00765">
    <property type="entry name" value="Autoind_synth"/>
    <property type="match status" value="1"/>
</dbReference>
<dbReference type="Gene3D" id="3.40.630.30">
    <property type="match status" value="1"/>
</dbReference>
<proteinExistence type="inferred from homology"/>
<dbReference type="EMBL" id="CAJHCP010000004">
    <property type="protein sequence ID" value="CAD6528375.1"/>
    <property type="molecule type" value="Genomic_DNA"/>
</dbReference>
<sequence>MQTSIRIGMRQEFDNSDINEMYRLRARVFHGRLGWEIPTIAGMEIDGYDALGPYYMLIQSEGGKLRGCWRLMPTEGPNMLKDTFPQLLHGAQAPVGRHIWELSRFAIETSGEEQSFGFTDMTLHAIQEVMLFAKRMGITDYVTVTTTPIERLLRRTGLDISRLGAPLQIGVERAVALNVAVSPKTMTALFGPMAVAA</sequence>
<evidence type="ECO:0000256" key="5">
    <source>
        <dbReference type="ARBA" id="ARBA00022929"/>
    </source>
</evidence>
<protein>
    <recommendedName>
        <fullName evidence="1 8">Acyl-homoserine-lactone synthase</fullName>
        <ecNumber evidence="1 8">2.3.1.184</ecNumber>
    </recommendedName>
    <alternativeName>
        <fullName evidence="8">Autoinducer synthesis protein</fullName>
    </alternativeName>
</protein>
<dbReference type="InterPro" id="IPR001690">
    <property type="entry name" value="Autoind_synthase"/>
</dbReference>
<comment type="catalytic activity">
    <reaction evidence="6 8">
        <text>a fatty acyl-[ACP] + S-adenosyl-L-methionine = an N-acyl-L-homoserine lactone + S-methyl-5'-thioadenosine + holo-[ACP] + H(+)</text>
        <dbReference type="Rhea" id="RHEA:10096"/>
        <dbReference type="Rhea" id="RHEA-COMP:9685"/>
        <dbReference type="Rhea" id="RHEA-COMP:14125"/>
        <dbReference type="ChEBI" id="CHEBI:15378"/>
        <dbReference type="ChEBI" id="CHEBI:17509"/>
        <dbReference type="ChEBI" id="CHEBI:55474"/>
        <dbReference type="ChEBI" id="CHEBI:59789"/>
        <dbReference type="ChEBI" id="CHEBI:64479"/>
        <dbReference type="ChEBI" id="CHEBI:138651"/>
        <dbReference type="EC" id="2.3.1.184"/>
    </reaction>
</comment>
<reference evidence="9 10" key="1">
    <citation type="submission" date="2020-10" db="EMBL/GenBank/DDBJ databases">
        <authorList>
            <person name="Peeters C."/>
        </authorList>
    </citation>
    <scope>NUCLEOTIDE SEQUENCE [LARGE SCALE GENOMIC DNA]</scope>
    <source>
        <strain evidence="9 10">LMG 28140</strain>
    </source>
</reference>
<dbReference type="InterPro" id="IPR016181">
    <property type="entry name" value="Acyl_CoA_acyltransferase"/>
</dbReference>
<keyword evidence="2 7" id="KW-0673">Quorum sensing</keyword>
<dbReference type="RefSeq" id="WP_201642209.1">
    <property type="nucleotide sequence ID" value="NZ_CAJHCP010000004.1"/>
</dbReference>
<evidence type="ECO:0000313" key="9">
    <source>
        <dbReference type="EMBL" id="CAD6528375.1"/>
    </source>
</evidence>
<evidence type="ECO:0000256" key="4">
    <source>
        <dbReference type="ARBA" id="ARBA00022691"/>
    </source>
</evidence>
<evidence type="ECO:0000256" key="8">
    <source>
        <dbReference type="RuleBase" id="RU361135"/>
    </source>
</evidence>
<dbReference type="GO" id="GO:0061579">
    <property type="term" value="F:N-acyl homoserine lactone synthase activity"/>
    <property type="evidence" value="ECO:0007669"/>
    <property type="project" value="UniProtKB-EC"/>
</dbReference>
<gene>
    <name evidence="9" type="primary">lasI</name>
    <name evidence="9" type="ORF">LMG28140_02110</name>
</gene>
<dbReference type="SUPFAM" id="SSF55729">
    <property type="entry name" value="Acyl-CoA N-acyltransferases (Nat)"/>
    <property type="match status" value="1"/>
</dbReference>
<name>A0ABM8NJE9_9BURK</name>
<dbReference type="PANTHER" id="PTHR39322:SF1">
    <property type="entry name" value="ISOVALERYL-HOMOSERINE LACTONE SYNTHASE"/>
    <property type="match status" value="1"/>
</dbReference>
<keyword evidence="5 7" id="KW-0071">Autoinducer synthesis</keyword>
<comment type="caution">
    <text evidence="9">The sequence shown here is derived from an EMBL/GenBank/DDBJ whole genome shotgun (WGS) entry which is preliminary data.</text>
</comment>
<evidence type="ECO:0000256" key="2">
    <source>
        <dbReference type="ARBA" id="ARBA00022654"/>
    </source>
</evidence>
<keyword evidence="9" id="KW-0012">Acyltransferase</keyword>